<evidence type="ECO:0000313" key="2">
    <source>
        <dbReference type="Proteomes" id="UP000317365"/>
    </source>
</evidence>
<reference evidence="2" key="1">
    <citation type="submission" date="2019-02" db="EMBL/GenBank/DDBJ databases">
        <title>Complete genome sequence of Rhodoferax sp. Gr-4.</title>
        <authorList>
            <person name="Jin L."/>
        </authorList>
    </citation>
    <scope>NUCLEOTIDE SEQUENCE [LARGE SCALE GENOMIC DNA]</scope>
    <source>
        <strain evidence="2">Gr-4</strain>
    </source>
</reference>
<proteinExistence type="predicted"/>
<gene>
    <name evidence="1" type="ORF">EXZ61_00320</name>
</gene>
<dbReference type="KEGG" id="rhg:EXZ61_00320"/>
<accession>A0A515EJ95</accession>
<dbReference type="RefSeq" id="WP_142808193.1">
    <property type="nucleotide sequence ID" value="NZ_CP036282.1"/>
</dbReference>
<dbReference type="Proteomes" id="UP000317365">
    <property type="component" value="Chromosome"/>
</dbReference>
<name>A0A515EJ95_9BURK</name>
<reference evidence="2" key="2">
    <citation type="journal article" date="2020" name="Int. J. Syst. Evol. Microbiol.">
        <title>Genomic insights into a novel species Rhodoferax aquaticus sp. nov., isolated from freshwater.</title>
        <authorList>
            <person name="Li T."/>
            <person name="Zhuo Y."/>
            <person name="Jin C.Z."/>
            <person name="Wu X."/>
            <person name="Ko S.R."/>
            <person name="Jin F.J."/>
            <person name="Ahn C.Y."/>
            <person name="Oh H.M."/>
            <person name="Lee H.G."/>
            <person name="Jin L."/>
        </authorList>
    </citation>
    <scope>NUCLEOTIDE SEQUENCE [LARGE SCALE GENOMIC DNA]</scope>
    <source>
        <strain evidence="2">Gr-4</strain>
    </source>
</reference>
<dbReference type="AlphaFoldDB" id="A0A515EJ95"/>
<sequence length="89" mass="9861">MDKHGATLAGQFEKALRINPLIKQIFDPFIMDSDTRDAVEPSANFVTPSTSAKTQVTTLQGDVKPAEKTNEFIHRNHLHVTAVDAYLLP</sequence>
<keyword evidence="2" id="KW-1185">Reference proteome</keyword>
<dbReference type="EMBL" id="CP036282">
    <property type="protein sequence ID" value="QDL52741.1"/>
    <property type="molecule type" value="Genomic_DNA"/>
</dbReference>
<evidence type="ECO:0000313" key="1">
    <source>
        <dbReference type="EMBL" id="QDL52741.1"/>
    </source>
</evidence>
<protein>
    <submittedName>
        <fullName evidence="1">Uncharacterized protein</fullName>
    </submittedName>
</protein>
<organism evidence="1 2">
    <name type="scientific">Rhodoferax aquaticus</name>
    <dbReference type="NCBI Taxonomy" id="2527691"/>
    <lineage>
        <taxon>Bacteria</taxon>
        <taxon>Pseudomonadati</taxon>
        <taxon>Pseudomonadota</taxon>
        <taxon>Betaproteobacteria</taxon>
        <taxon>Burkholderiales</taxon>
        <taxon>Comamonadaceae</taxon>
        <taxon>Rhodoferax</taxon>
    </lineage>
</organism>